<organism evidence="2 3">
    <name type="scientific">Diversispora epigaea</name>
    <dbReference type="NCBI Taxonomy" id="1348612"/>
    <lineage>
        <taxon>Eukaryota</taxon>
        <taxon>Fungi</taxon>
        <taxon>Fungi incertae sedis</taxon>
        <taxon>Mucoromycota</taxon>
        <taxon>Glomeromycotina</taxon>
        <taxon>Glomeromycetes</taxon>
        <taxon>Diversisporales</taxon>
        <taxon>Diversisporaceae</taxon>
        <taxon>Diversispora</taxon>
    </lineage>
</organism>
<name>A0A397GT59_9GLOM</name>
<dbReference type="STRING" id="1348612.A0A397GT59"/>
<reference evidence="2 3" key="1">
    <citation type="submission" date="2018-08" db="EMBL/GenBank/DDBJ databases">
        <title>Genome and evolution of the arbuscular mycorrhizal fungus Diversispora epigaea (formerly Glomus versiforme) and its bacterial endosymbionts.</title>
        <authorList>
            <person name="Sun X."/>
            <person name="Fei Z."/>
            <person name="Harrison M."/>
        </authorList>
    </citation>
    <scope>NUCLEOTIDE SEQUENCE [LARGE SCALE GENOMIC DNA]</scope>
    <source>
        <strain evidence="2 3">IT104</strain>
    </source>
</reference>
<dbReference type="GO" id="GO:0003950">
    <property type="term" value="F:NAD+ poly-ADP-ribosyltransferase activity"/>
    <property type="evidence" value="ECO:0007669"/>
    <property type="project" value="InterPro"/>
</dbReference>
<evidence type="ECO:0000313" key="3">
    <source>
        <dbReference type="Proteomes" id="UP000266861"/>
    </source>
</evidence>
<dbReference type="SUPFAM" id="SSF56399">
    <property type="entry name" value="ADP-ribosylation"/>
    <property type="match status" value="1"/>
</dbReference>
<dbReference type="InterPro" id="IPR051712">
    <property type="entry name" value="ARTD-AVP"/>
</dbReference>
<dbReference type="InterPro" id="IPR012317">
    <property type="entry name" value="Poly(ADP-ribose)pol_cat_dom"/>
</dbReference>
<dbReference type="Proteomes" id="UP000266861">
    <property type="component" value="Unassembled WGS sequence"/>
</dbReference>
<keyword evidence="3" id="KW-1185">Reference proteome</keyword>
<dbReference type="Pfam" id="PF00644">
    <property type="entry name" value="PARP"/>
    <property type="match status" value="1"/>
</dbReference>
<gene>
    <name evidence="2" type="ORF">Glove_463g13</name>
</gene>
<proteinExistence type="predicted"/>
<accession>A0A397GT59</accession>
<protein>
    <recommendedName>
        <fullName evidence="1">PARP catalytic domain-containing protein</fullName>
    </recommendedName>
</protein>
<dbReference type="GO" id="GO:0005634">
    <property type="term" value="C:nucleus"/>
    <property type="evidence" value="ECO:0007669"/>
    <property type="project" value="TreeGrafter"/>
</dbReference>
<dbReference type="PANTHER" id="PTHR45740">
    <property type="entry name" value="POLY [ADP-RIBOSE] POLYMERASE"/>
    <property type="match status" value="1"/>
</dbReference>
<dbReference type="Gene3D" id="3.90.228.10">
    <property type="match status" value="1"/>
</dbReference>
<dbReference type="OrthoDB" id="9514740at2759"/>
<dbReference type="GO" id="GO:1990404">
    <property type="term" value="F:NAD+-protein mono-ADP-ribosyltransferase activity"/>
    <property type="evidence" value="ECO:0007669"/>
    <property type="project" value="TreeGrafter"/>
</dbReference>
<dbReference type="EMBL" id="PQFF01000405">
    <property type="protein sequence ID" value="RHZ52253.1"/>
    <property type="molecule type" value="Genomic_DNA"/>
</dbReference>
<evidence type="ECO:0000313" key="2">
    <source>
        <dbReference type="EMBL" id="RHZ52253.1"/>
    </source>
</evidence>
<dbReference type="AlphaFoldDB" id="A0A397GT59"/>
<sequence>MQKCLYCAQKDPDLDPENGIPSEYCSDECRRNALNTEFTTPCITCGEFPRVKHSQYCGWIKCRNIKLCIKCEINVVTIANSFWCSKKCRDETPNWGSKIKSEELCLQCEEAYTCFGKDFCSDECLNWVEENAPCIFQFSNKSKKFKDITNQFTSSWNHKYKTTPSVHAVYKIFPNNEIITRYNKYRDQIESLRKCEGKQFPKGNGQRLMTKGNEQRRFHGTRMKCLLGISSDNICYDTTCALCNIISNGYKLSYNGTNFPCQKFGPGLYFSGTSSKSDYFSKDYYRKDSANENDKFYKVMFLTKVIVGRAYEMLEENTSMKGPPKNYDSVVGEPNKDGKLNYDELVVYKEEACLPQYLIVYEKPENIL</sequence>
<feature type="domain" description="PARP catalytic" evidence="1">
    <location>
        <begin position="143"/>
        <end position="334"/>
    </location>
</feature>
<dbReference type="PANTHER" id="PTHR45740:SF2">
    <property type="entry name" value="POLY [ADP-RIBOSE] POLYMERASE"/>
    <property type="match status" value="1"/>
</dbReference>
<comment type="caution">
    <text evidence="2">The sequence shown here is derived from an EMBL/GenBank/DDBJ whole genome shotgun (WGS) entry which is preliminary data.</text>
</comment>
<evidence type="ECO:0000259" key="1">
    <source>
        <dbReference type="Pfam" id="PF00644"/>
    </source>
</evidence>